<comment type="similarity">
    <text evidence="5">Belongs to the glycosyl hydrolase.</text>
</comment>
<evidence type="ECO:0000313" key="11">
    <source>
        <dbReference type="Proteomes" id="UP000611762"/>
    </source>
</evidence>
<comment type="caution">
    <text evidence="10">The sequence shown here is derived from an EMBL/GenBank/DDBJ whole genome shotgun (WGS) entry which is preliminary data.</text>
</comment>
<feature type="binding site" evidence="7">
    <location>
        <position position="532"/>
    </location>
    <ligand>
        <name>substrate</name>
    </ligand>
</feature>
<dbReference type="PIRSF" id="PIRSF005536">
    <property type="entry name" value="Agal"/>
    <property type="match status" value="1"/>
</dbReference>
<dbReference type="AlphaFoldDB" id="A0A926HY44"/>
<dbReference type="InterPro" id="IPR017853">
    <property type="entry name" value="GH"/>
</dbReference>
<dbReference type="Pfam" id="PF16874">
    <property type="entry name" value="Glyco_hydro_36C"/>
    <property type="match status" value="1"/>
</dbReference>
<comment type="catalytic activity">
    <reaction evidence="1 5">
        <text>Hydrolysis of terminal, non-reducing alpha-D-galactose residues in alpha-D-galactosides, including galactose oligosaccharides, galactomannans and galactolipids.</text>
        <dbReference type="EC" id="3.2.1.22"/>
    </reaction>
</comment>
<dbReference type="Proteomes" id="UP000611762">
    <property type="component" value="Unassembled WGS sequence"/>
</dbReference>
<name>A0A926HY44_9FIRM</name>
<evidence type="ECO:0000256" key="3">
    <source>
        <dbReference type="ARBA" id="ARBA00022801"/>
    </source>
</evidence>
<feature type="domain" description="Glycosyl hydrolase family 36 C-terminal" evidence="8">
    <location>
        <begin position="656"/>
        <end position="730"/>
    </location>
</feature>
<dbReference type="Pfam" id="PF02065">
    <property type="entry name" value="Melibiase"/>
    <property type="match status" value="1"/>
</dbReference>
<dbReference type="GO" id="GO:0004557">
    <property type="term" value="F:alpha-galactosidase activity"/>
    <property type="evidence" value="ECO:0007669"/>
    <property type="project" value="UniProtKB-UniRule"/>
</dbReference>
<feature type="active site" description="Proton donor" evidence="6">
    <location>
        <position position="554"/>
    </location>
</feature>
<accession>A0A926HY44</accession>
<dbReference type="Gene3D" id="2.70.98.60">
    <property type="entry name" value="alpha-galactosidase from lactobacil brevis"/>
    <property type="match status" value="1"/>
</dbReference>
<dbReference type="InterPro" id="IPR000111">
    <property type="entry name" value="Glyco_hydro_27/36_CS"/>
</dbReference>
<proteinExistence type="inferred from homology"/>
<keyword evidence="11" id="KW-1185">Reference proteome</keyword>
<dbReference type="InterPro" id="IPR050985">
    <property type="entry name" value="Alpha-glycosidase_related"/>
</dbReference>
<dbReference type="SUPFAM" id="SSF51445">
    <property type="entry name" value="(Trans)glycosidases"/>
    <property type="match status" value="1"/>
</dbReference>
<dbReference type="EC" id="3.2.1.22" evidence="2 5"/>
<keyword evidence="4 5" id="KW-0326">Glycosidase</keyword>
<evidence type="ECO:0000256" key="1">
    <source>
        <dbReference type="ARBA" id="ARBA00001255"/>
    </source>
</evidence>
<gene>
    <name evidence="10" type="ORF">H8698_03455</name>
</gene>
<dbReference type="InterPro" id="IPR038417">
    <property type="entry name" value="Alpga-gal_N_sf"/>
</dbReference>
<evidence type="ECO:0000256" key="7">
    <source>
        <dbReference type="PIRSR" id="PIRSR005536-2"/>
    </source>
</evidence>
<dbReference type="RefSeq" id="WP_249311169.1">
    <property type="nucleotide sequence ID" value="NZ_JACRSU010000001.1"/>
</dbReference>
<dbReference type="InterPro" id="IPR013780">
    <property type="entry name" value="Glyco_hydro_b"/>
</dbReference>
<feature type="binding site" evidence="7">
    <location>
        <begin position="482"/>
        <end position="486"/>
    </location>
    <ligand>
        <name>substrate</name>
    </ligand>
</feature>
<organism evidence="10 11">
    <name type="scientific">Congzhengia minquanensis</name>
    <dbReference type="NCBI Taxonomy" id="2763657"/>
    <lineage>
        <taxon>Bacteria</taxon>
        <taxon>Bacillati</taxon>
        <taxon>Bacillota</taxon>
        <taxon>Clostridia</taxon>
        <taxon>Eubacteriales</taxon>
        <taxon>Oscillospiraceae</taxon>
        <taxon>Congzhengia</taxon>
    </lineage>
</organism>
<feature type="domain" description="Glycosyl hydrolase family 36 N-terminal" evidence="9">
    <location>
        <begin position="30"/>
        <end position="291"/>
    </location>
</feature>
<dbReference type="EMBL" id="JACRSU010000001">
    <property type="protein sequence ID" value="MBC8540033.1"/>
    <property type="molecule type" value="Genomic_DNA"/>
</dbReference>
<feature type="binding site" evidence="7">
    <location>
        <position position="205"/>
    </location>
    <ligand>
        <name>substrate</name>
    </ligand>
</feature>
<dbReference type="Pfam" id="PF16875">
    <property type="entry name" value="Glyco_hydro_36N"/>
    <property type="match status" value="1"/>
</dbReference>
<evidence type="ECO:0000256" key="6">
    <source>
        <dbReference type="PIRSR" id="PIRSR005536-1"/>
    </source>
</evidence>
<dbReference type="CDD" id="cd14791">
    <property type="entry name" value="GH36"/>
    <property type="match status" value="1"/>
</dbReference>
<dbReference type="PANTHER" id="PTHR43053:SF3">
    <property type="entry name" value="ALPHA-GALACTOSIDASE C-RELATED"/>
    <property type="match status" value="1"/>
</dbReference>
<dbReference type="PROSITE" id="PS00512">
    <property type="entry name" value="ALPHA_GALACTOSIDASE"/>
    <property type="match status" value="1"/>
</dbReference>
<dbReference type="InterPro" id="IPR013785">
    <property type="entry name" value="Aldolase_TIM"/>
</dbReference>
<evidence type="ECO:0000256" key="4">
    <source>
        <dbReference type="ARBA" id="ARBA00023295"/>
    </source>
</evidence>
<dbReference type="GO" id="GO:0016052">
    <property type="term" value="P:carbohydrate catabolic process"/>
    <property type="evidence" value="ECO:0007669"/>
    <property type="project" value="InterPro"/>
</dbReference>
<evidence type="ECO:0000259" key="9">
    <source>
        <dbReference type="Pfam" id="PF16875"/>
    </source>
</evidence>
<sequence>MPILWNETEKLFHLKTKHSSYIFCIAHGKYPVHLYYGKRLENTQGLAVFLNKLGGRPSVYAKSPEFIGKEDDFRLELVPQEYPFYGNTDLKTPAFSARYENGSRITNAVYAGHKIMDGKPRLCGLPSTYTESDAEAQTLELTLTDELTGLNIILSYTAYEETDAICRSVRVENNGEQTVDITSVMSASVDFLGADFDLITLGGTWTDECNITRRPLAFGIQSVDSKRGSSGHMHSPFLALAEKGARENSGEVYGFSLVYSGNFVAGTEVNEFHISRAFIGMNPFDFNWRLNPGETFTAPEAVMVYSGKGFGGMSRTYHRLYRTRLVRGKFRDKNRPVLANNWEATTFQFNEDKIIAIAQKAKEAGVELMVLDDGWFGNRNDDTTSLGDWFPNQEKLPNGIGGLAEKIEGLGLKFGLWFEPEMISPKSKLYEMHPDWCIHAEGRERNLGRQQLILDLTRQDVRDFIIGFLTDILKNNPISYIKWDYNRNFTDIGSATLPPERQSEVAHRYILGLYEILETITTAFPNVLFEGCASGGGRFDPGQMYYFDQYWTSDNSDAIARLKIQYGTSLVMPAIMQGAHVSAYPHHSLHRFVPMKTRGHVAMTGQFGYEFDLSKATDETIAEMKEQIALSKKIESVVHFGDMYRLDSPFETDCSSVEFLSEDKNTAVLFHCCTLGKINGAPHFVKMSGLDRASEYACEETGEVFSGAVLEDVGLAFRHSKDFESWIYIFHKQK</sequence>
<evidence type="ECO:0000259" key="8">
    <source>
        <dbReference type="Pfam" id="PF16874"/>
    </source>
</evidence>
<dbReference type="PRINTS" id="PR00743">
    <property type="entry name" value="GLHYDRLASE36"/>
</dbReference>
<feature type="active site" description="Nucleophile" evidence="6">
    <location>
        <position position="484"/>
    </location>
</feature>
<protein>
    <recommendedName>
        <fullName evidence="2 5">Alpha-galactosidase</fullName>
        <ecNumber evidence="2 5">3.2.1.22</ecNumber>
    </recommendedName>
</protein>
<dbReference type="InterPro" id="IPR031705">
    <property type="entry name" value="Glyco_hydro_36_C"/>
</dbReference>
<evidence type="ECO:0000313" key="10">
    <source>
        <dbReference type="EMBL" id="MBC8540033.1"/>
    </source>
</evidence>
<dbReference type="InterPro" id="IPR031704">
    <property type="entry name" value="Glyco_hydro_36_N"/>
</dbReference>
<keyword evidence="3 5" id="KW-0378">Hydrolase</keyword>
<feature type="binding site" evidence="7">
    <location>
        <begin position="372"/>
        <end position="373"/>
    </location>
    <ligand>
        <name>substrate</name>
    </ligand>
</feature>
<dbReference type="Gene3D" id="2.60.40.1180">
    <property type="entry name" value="Golgi alpha-mannosidase II"/>
    <property type="match status" value="1"/>
</dbReference>
<feature type="binding site" evidence="7">
    <location>
        <position position="449"/>
    </location>
    <ligand>
        <name>substrate</name>
    </ligand>
</feature>
<evidence type="ECO:0000256" key="5">
    <source>
        <dbReference type="PIRNR" id="PIRNR005536"/>
    </source>
</evidence>
<feature type="binding site" evidence="7">
    <location>
        <position position="554"/>
    </location>
    <ligand>
        <name>substrate</name>
    </ligand>
</feature>
<reference evidence="10" key="1">
    <citation type="submission" date="2020-08" db="EMBL/GenBank/DDBJ databases">
        <title>Genome public.</title>
        <authorList>
            <person name="Liu C."/>
            <person name="Sun Q."/>
        </authorList>
    </citation>
    <scope>NUCLEOTIDE SEQUENCE</scope>
    <source>
        <strain evidence="10">H8</strain>
    </source>
</reference>
<dbReference type="InterPro" id="IPR002252">
    <property type="entry name" value="Glyco_hydro_36"/>
</dbReference>
<evidence type="ECO:0000256" key="2">
    <source>
        <dbReference type="ARBA" id="ARBA00012755"/>
    </source>
</evidence>
<dbReference type="Gene3D" id="3.20.20.70">
    <property type="entry name" value="Aldolase class I"/>
    <property type="match status" value="1"/>
</dbReference>
<dbReference type="FunFam" id="3.20.20.70:FF:000118">
    <property type="entry name" value="Alpha-galactosidase"/>
    <property type="match status" value="1"/>
</dbReference>
<dbReference type="PANTHER" id="PTHR43053">
    <property type="entry name" value="GLYCOSIDASE FAMILY 31"/>
    <property type="match status" value="1"/>
</dbReference>